<reference evidence="10" key="1">
    <citation type="submission" date="2021-02" db="EMBL/GenBank/DDBJ databases">
        <title>Phycicoccus sp. MQZ13P-5T, whole genome shotgun sequence.</title>
        <authorList>
            <person name="Tuo L."/>
        </authorList>
    </citation>
    <scope>NUCLEOTIDE SEQUENCE</scope>
    <source>
        <strain evidence="10">MQZ13P-5</strain>
    </source>
</reference>
<feature type="transmembrane region" description="Helical" evidence="7">
    <location>
        <begin position="265"/>
        <end position="285"/>
    </location>
</feature>
<dbReference type="SUPFAM" id="SSF52540">
    <property type="entry name" value="P-loop containing nucleoside triphosphate hydrolases"/>
    <property type="match status" value="1"/>
</dbReference>
<comment type="subcellular location">
    <subcellularLocation>
        <location evidence="1">Cell membrane</location>
        <topology evidence="1">Multi-pass membrane protein</topology>
    </subcellularLocation>
</comment>
<feature type="transmembrane region" description="Helical" evidence="7">
    <location>
        <begin position="146"/>
        <end position="172"/>
    </location>
</feature>
<evidence type="ECO:0000256" key="5">
    <source>
        <dbReference type="ARBA" id="ARBA00022989"/>
    </source>
</evidence>
<name>A0ABS2CGY5_9MICO</name>
<evidence type="ECO:0000256" key="7">
    <source>
        <dbReference type="SAM" id="Phobius"/>
    </source>
</evidence>
<evidence type="ECO:0000256" key="4">
    <source>
        <dbReference type="ARBA" id="ARBA00022840"/>
    </source>
</evidence>
<dbReference type="Pfam" id="PF00664">
    <property type="entry name" value="ABC_membrane"/>
    <property type="match status" value="1"/>
</dbReference>
<sequence>MFGIPRGMSVLFSPDTRRRLGLAVAGSVLTALLEVVGVASVVPLMQLLTGAPRDTGLLGRFSDLFGDPSPDRLATIIAVVVFVSFVAKTVVGLLFRWWMAGFLAVQEADTAQSLLRRYLAAPYRVHLARHTAELNRVMGESVGQTYSLVVAGAISVVTEVVSVVALGVVLLVMDPVPAVAAIAYFALAGVLFQRFVSHRAERVGGVFQEASLEMSLTSWETIQGIKEIRIRRASEVFLGRYRAARLRYAAARRTSSFLTDLPKSVLELTFVGGVAVLVVVAFAQGNSGSTLTTLSLFVAAGFRMLPSLTRIMASLQMVRMGRPGVALVLADLTDPDLPDVPGDDPADPRRVPLREALEVRDVVHRYADGEADVLDGIALTVPAGTSVALVGASGAGKTTLVDTVLGLHTPTSGAVLADGVDIGGDVASWQRSIGLVPQDVFLVDDTLRANIALGEPSAMVDEERLARAVRDAQLEPLVAELPHGLDSTVGERGSRLSGGQRQRVGIARALYRDPVLLVLDEATSALDNETERRITEVVGSLHGRMTVLVVAHRLSTVRHCDQVVFLERGRVAAAGTFDEVREASPAFAHLVRLGSLDPVPTGGARAD</sequence>
<keyword evidence="3" id="KW-0547">Nucleotide-binding</keyword>
<evidence type="ECO:0000256" key="2">
    <source>
        <dbReference type="ARBA" id="ARBA00022692"/>
    </source>
</evidence>
<dbReference type="Gene3D" id="1.20.1560.10">
    <property type="entry name" value="ABC transporter type 1, transmembrane domain"/>
    <property type="match status" value="1"/>
</dbReference>
<dbReference type="InterPro" id="IPR003439">
    <property type="entry name" value="ABC_transporter-like_ATP-bd"/>
</dbReference>
<organism evidence="10 11">
    <name type="scientific">Phycicoccus sonneratiae</name>
    <dbReference type="NCBI Taxonomy" id="2807628"/>
    <lineage>
        <taxon>Bacteria</taxon>
        <taxon>Bacillati</taxon>
        <taxon>Actinomycetota</taxon>
        <taxon>Actinomycetes</taxon>
        <taxon>Micrococcales</taxon>
        <taxon>Intrasporangiaceae</taxon>
        <taxon>Phycicoccus</taxon>
    </lineage>
</organism>
<dbReference type="PROSITE" id="PS00211">
    <property type="entry name" value="ABC_TRANSPORTER_1"/>
    <property type="match status" value="1"/>
</dbReference>
<comment type="caution">
    <text evidence="10">The sequence shown here is derived from an EMBL/GenBank/DDBJ whole genome shotgun (WGS) entry which is preliminary data.</text>
</comment>
<dbReference type="InterPro" id="IPR017871">
    <property type="entry name" value="ABC_transporter-like_CS"/>
</dbReference>
<dbReference type="InterPro" id="IPR039421">
    <property type="entry name" value="Type_1_exporter"/>
</dbReference>
<keyword evidence="4 10" id="KW-0067">ATP-binding</keyword>
<keyword evidence="6 7" id="KW-0472">Membrane</keyword>
<feature type="domain" description="ABC transmembrane type-1" evidence="9">
    <location>
        <begin position="57"/>
        <end position="320"/>
    </location>
</feature>
<evidence type="ECO:0000313" key="11">
    <source>
        <dbReference type="Proteomes" id="UP001430172"/>
    </source>
</evidence>
<dbReference type="PROSITE" id="PS50893">
    <property type="entry name" value="ABC_TRANSPORTER_2"/>
    <property type="match status" value="1"/>
</dbReference>
<feature type="transmembrane region" description="Helical" evidence="7">
    <location>
        <begin position="73"/>
        <end position="95"/>
    </location>
</feature>
<keyword evidence="5 7" id="KW-1133">Transmembrane helix</keyword>
<dbReference type="SUPFAM" id="SSF90123">
    <property type="entry name" value="ABC transporter transmembrane region"/>
    <property type="match status" value="1"/>
</dbReference>
<evidence type="ECO:0000313" key="10">
    <source>
        <dbReference type="EMBL" id="MBM6399132.1"/>
    </source>
</evidence>
<dbReference type="Pfam" id="PF00005">
    <property type="entry name" value="ABC_tran"/>
    <property type="match status" value="1"/>
</dbReference>
<dbReference type="InterPro" id="IPR011527">
    <property type="entry name" value="ABC1_TM_dom"/>
</dbReference>
<dbReference type="PANTHER" id="PTHR24221">
    <property type="entry name" value="ATP-BINDING CASSETTE SUB-FAMILY B"/>
    <property type="match status" value="1"/>
</dbReference>
<dbReference type="InterPro" id="IPR036640">
    <property type="entry name" value="ABC1_TM_sf"/>
</dbReference>
<dbReference type="PROSITE" id="PS50929">
    <property type="entry name" value="ABC_TM1F"/>
    <property type="match status" value="1"/>
</dbReference>
<feature type="transmembrane region" description="Helical" evidence="7">
    <location>
        <begin position="178"/>
        <end position="196"/>
    </location>
</feature>
<feature type="transmembrane region" description="Helical" evidence="7">
    <location>
        <begin position="20"/>
        <end position="42"/>
    </location>
</feature>
<dbReference type="Gene3D" id="3.40.50.300">
    <property type="entry name" value="P-loop containing nucleotide triphosphate hydrolases"/>
    <property type="match status" value="1"/>
</dbReference>
<dbReference type="EMBL" id="JAFDVD010000003">
    <property type="protein sequence ID" value="MBM6399132.1"/>
    <property type="molecule type" value="Genomic_DNA"/>
</dbReference>
<dbReference type="SMART" id="SM00382">
    <property type="entry name" value="AAA"/>
    <property type="match status" value="1"/>
</dbReference>
<proteinExistence type="predicted"/>
<evidence type="ECO:0000259" key="9">
    <source>
        <dbReference type="PROSITE" id="PS50929"/>
    </source>
</evidence>
<gene>
    <name evidence="10" type="ORF">JQN70_01900</name>
</gene>
<dbReference type="InterPro" id="IPR003593">
    <property type="entry name" value="AAA+_ATPase"/>
</dbReference>
<evidence type="ECO:0000259" key="8">
    <source>
        <dbReference type="PROSITE" id="PS50893"/>
    </source>
</evidence>
<dbReference type="InterPro" id="IPR027417">
    <property type="entry name" value="P-loop_NTPase"/>
</dbReference>
<feature type="domain" description="ABC transporter" evidence="8">
    <location>
        <begin position="357"/>
        <end position="593"/>
    </location>
</feature>
<evidence type="ECO:0000256" key="6">
    <source>
        <dbReference type="ARBA" id="ARBA00023136"/>
    </source>
</evidence>
<dbReference type="GO" id="GO:0005524">
    <property type="term" value="F:ATP binding"/>
    <property type="evidence" value="ECO:0007669"/>
    <property type="project" value="UniProtKB-KW"/>
</dbReference>
<keyword evidence="2 7" id="KW-0812">Transmembrane</keyword>
<dbReference type="RefSeq" id="WP_204129607.1">
    <property type="nucleotide sequence ID" value="NZ_JAFDVD010000003.1"/>
</dbReference>
<keyword evidence="11" id="KW-1185">Reference proteome</keyword>
<evidence type="ECO:0000256" key="1">
    <source>
        <dbReference type="ARBA" id="ARBA00004651"/>
    </source>
</evidence>
<accession>A0ABS2CGY5</accession>
<dbReference type="PANTHER" id="PTHR24221:SF654">
    <property type="entry name" value="ATP-BINDING CASSETTE SUB-FAMILY B MEMBER 6"/>
    <property type="match status" value="1"/>
</dbReference>
<evidence type="ECO:0000256" key="3">
    <source>
        <dbReference type="ARBA" id="ARBA00022741"/>
    </source>
</evidence>
<dbReference type="Proteomes" id="UP001430172">
    <property type="component" value="Unassembled WGS sequence"/>
</dbReference>
<protein>
    <submittedName>
        <fullName evidence="10">ABC transporter ATP-binding protein</fullName>
    </submittedName>
</protein>